<evidence type="ECO:0000313" key="1">
    <source>
        <dbReference type="EMBL" id="KEQ76043.1"/>
    </source>
</evidence>
<keyword evidence="2" id="KW-1185">Reference proteome</keyword>
<dbReference type="STRING" id="1043004.A0A074WSC0"/>
<sequence length="224" mass="25331">MGIFKTLSKAAAYGTVAGAGGWALYTRKSNFVPLSPSDHIYNTTFYARNNPERNPATADLCVRRVPLSEIKPEYLEKEGKLVEKFCAGVWGGLGYAYQRQYLEKKYRDADTEEQLWDTKALLDSEYPVGTQITDHFEVLTKTPESIIVRCGDSPRKMEVRPSDGLFEMRAEILKDEGVAEFQLKSVFYQGLGKATGAPMPAHIEFLHRQYTKLWMETAVSNVTR</sequence>
<proteinExistence type="predicted"/>
<accession>A0A074WSC0</accession>
<evidence type="ECO:0000313" key="2">
    <source>
        <dbReference type="Proteomes" id="UP000027730"/>
    </source>
</evidence>
<dbReference type="Proteomes" id="UP000027730">
    <property type="component" value="Unassembled WGS sequence"/>
</dbReference>
<gene>
    <name evidence="1" type="ORF">M436DRAFT_39669</name>
</gene>
<name>A0A074WSC0_9PEZI</name>
<reference evidence="1 2" key="1">
    <citation type="journal article" date="2014" name="BMC Genomics">
        <title>Genome sequencing of four Aureobasidium pullulans varieties: biotechnological potential, stress tolerance, and description of new species.</title>
        <authorList>
            <person name="Gostin Ar C."/>
            <person name="Ohm R.A."/>
            <person name="Kogej T."/>
            <person name="Sonjak S."/>
            <person name="Turk M."/>
            <person name="Zajc J."/>
            <person name="Zalar P."/>
            <person name="Grube M."/>
            <person name="Sun H."/>
            <person name="Han J."/>
            <person name="Sharma A."/>
            <person name="Chiniquy J."/>
            <person name="Ngan C.Y."/>
            <person name="Lipzen A."/>
            <person name="Barry K."/>
            <person name="Grigoriev I.V."/>
            <person name="Gunde-Cimerman N."/>
        </authorList>
    </citation>
    <scope>NUCLEOTIDE SEQUENCE [LARGE SCALE GENOMIC DNA]</scope>
    <source>
        <strain evidence="1 2">CBS 147.97</strain>
    </source>
</reference>
<dbReference type="OrthoDB" id="4436466at2759"/>
<organism evidence="1 2">
    <name type="scientific">Aureobasidium namibiae CBS 147.97</name>
    <dbReference type="NCBI Taxonomy" id="1043004"/>
    <lineage>
        <taxon>Eukaryota</taxon>
        <taxon>Fungi</taxon>
        <taxon>Dikarya</taxon>
        <taxon>Ascomycota</taxon>
        <taxon>Pezizomycotina</taxon>
        <taxon>Dothideomycetes</taxon>
        <taxon>Dothideomycetidae</taxon>
        <taxon>Dothideales</taxon>
        <taxon>Saccotheciaceae</taxon>
        <taxon>Aureobasidium</taxon>
    </lineage>
</organism>
<dbReference type="GeneID" id="25409238"/>
<dbReference type="AlphaFoldDB" id="A0A074WSC0"/>
<dbReference type="HOGENOM" id="CLU_069181_0_0_1"/>
<dbReference type="RefSeq" id="XP_013430043.1">
    <property type="nucleotide sequence ID" value="XM_013574589.1"/>
</dbReference>
<protein>
    <submittedName>
        <fullName evidence="1">Uncharacterized protein</fullName>
    </submittedName>
</protein>
<dbReference type="EMBL" id="KL584704">
    <property type="protein sequence ID" value="KEQ76043.1"/>
    <property type="molecule type" value="Genomic_DNA"/>
</dbReference>